<evidence type="ECO:0000259" key="8">
    <source>
        <dbReference type="PROSITE" id="PS50075"/>
    </source>
</evidence>
<dbReference type="Gene3D" id="3.30.559.10">
    <property type="entry name" value="Chloramphenicol acetyltransferase-like domain"/>
    <property type="match status" value="1"/>
</dbReference>
<dbReference type="Pfam" id="PF08242">
    <property type="entry name" value="Methyltransf_12"/>
    <property type="match status" value="1"/>
</dbReference>
<dbReference type="InterPro" id="IPR023213">
    <property type="entry name" value="CAT-like_dom_sf"/>
</dbReference>
<proteinExistence type="predicted"/>
<dbReference type="PROSITE" id="PS50075">
    <property type="entry name" value="CARRIER"/>
    <property type="match status" value="2"/>
</dbReference>
<feature type="region of interest" description="Disordered" evidence="7">
    <location>
        <begin position="2594"/>
        <end position="2621"/>
    </location>
</feature>
<dbReference type="Proteomes" id="UP000184501">
    <property type="component" value="Unassembled WGS sequence"/>
</dbReference>
<dbReference type="NCBIfam" id="TIGR01733">
    <property type="entry name" value="AA-adenyl-dom"/>
    <property type="match status" value="2"/>
</dbReference>
<evidence type="ECO:0000256" key="6">
    <source>
        <dbReference type="ARBA" id="ARBA00022737"/>
    </source>
</evidence>
<feature type="region of interest" description="Disordered" evidence="7">
    <location>
        <begin position="1"/>
        <end position="27"/>
    </location>
</feature>
<dbReference type="InterPro" id="IPR013120">
    <property type="entry name" value="FAR_NAD-bd"/>
</dbReference>
<dbReference type="GO" id="GO:0031177">
    <property type="term" value="F:phosphopantetheine binding"/>
    <property type="evidence" value="ECO:0007669"/>
    <property type="project" value="InterPro"/>
</dbReference>
<dbReference type="InterPro" id="IPR010080">
    <property type="entry name" value="Thioester_reductase-like_dom"/>
</dbReference>
<dbReference type="Gene3D" id="3.40.50.1820">
    <property type="entry name" value="alpha/beta hydrolase"/>
    <property type="match status" value="1"/>
</dbReference>
<dbReference type="GO" id="GO:0008610">
    <property type="term" value="P:lipid biosynthetic process"/>
    <property type="evidence" value="ECO:0007669"/>
    <property type="project" value="UniProtKB-ARBA"/>
</dbReference>
<feature type="domain" description="Carrier" evidence="8">
    <location>
        <begin position="2092"/>
        <end position="2167"/>
    </location>
</feature>
<evidence type="ECO:0000256" key="7">
    <source>
        <dbReference type="SAM" id="MobiDB-lite"/>
    </source>
</evidence>
<dbReference type="InterPro" id="IPR006162">
    <property type="entry name" value="Ppantetheine_attach_site"/>
</dbReference>
<dbReference type="EMBL" id="FQVN01000002">
    <property type="protein sequence ID" value="SHF01502.1"/>
    <property type="molecule type" value="Genomic_DNA"/>
</dbReference>
<gene>
    <name evidence="9" type="ORF">SAMN05444320_102261</name>
</gene>
<dbReference type="FunFam" id="3.40.50.12780:FF:000012">
    <property type="entry name" value="Non-ribosomal peptide synthetase"/>
    <property type="match status" value="2"/>
</dbReference>
<dbReference type="InterPro" id="IPR036291">
    <property type="entry name" value="NAD(P)-bd_dom_sf"/>
</dbReference>
<comment type="cofactor">
    <cofactor evidence="1">
        <name>pantetheine 4'-phosphate</name>
        <dbReference type="ChEBI" id="CHEBI:47942"/>
    </cofactor>
</comment>
<reference evidence="9 10" key="1">
    <citation type="submission" date="2016-11" db="EMBL/GenBank/DDBJ databases">
        <authorList>
            <person name="Jaros S."/>
            <person name="Januszkiewicz K."/>
            <person name="Wedrychowicz H."/>
        </authorList>
    </citation>
    <scope>NUCLEOTIDE SEQUENCE [LARGE SCALE GENOMIC DNA]</scope>
    <source>
        <strain evidence="9 10">DSM 44523</strain>
    </source>
</reference>
<dbReference type="InterPro" id="IPR009081">
    <property type="entry name" value="PP-bd_ACP"/>
</dbReference>
<feature type="region of interest" description="Disordered" evidence="7">
    <location>
        <begin position="2171"/>
        <end position="2196"/>
    </location>
</feature>
<dbReference type="Gene3D" id="3.40.50.150">
    <property type="entry name" value="Vaccinia Virus protein VP39"/>
    <property type="match status" value="1"/>
</dbReference>
<dbReference type="InterPro" id="IPR010071">
    <property type="entry name" value="AA_adenyl_dom"/>
</dbReference>
<dbReference type="SUPFAM" id="SSF47336">
    <property type="entry name" value="ACP-like"/>
    <property type="match status" value="2"/>
</dbReference>
<dbReference type="CDD" id="cd02440">
    <property type="entry name" value="AdoMet_MTases"/>
    <property type="match status" value="1"/>
</dbReference>
<dbReference type="SMR" id="A0A1M4Y7T7"/>
<name>A0A1M4Y7T7_STRHI</name>
<feature type="compositionally biased region" description="Polar residues" evidence="7">
    <location>
        <begin position="8"/>
        <end position="18"/>
    </location>
</feature>
<organism evidence="9 10">
    <name type="scientific">Streptoalloteichus hindustanus</name>
    <dbReference type="NCBI Taxonomy" id="2017"/>
    <lineage>
        <taxon>Bacteria</taxon>
        <taxon>Bacillati</taxon>
        <taxon>Actinomycetota</taxon>
        <taxon>Actinomycetes</taxon>
        <taxon>Pseudonocardiales</taxon>
        <taxon>Pseudonocardiaceae</taxon>
        <taxon>Streptoalloteichus</taxon>
    </lineage>
</organism>
<dbReference type="InterPro" id="IPR036736">
    <property type="entry name" value="ACP-like_sf"/>
</dbReference>
<dbReference type="Gene3D" id="3.40.50.720">
    <property type="entry name" value="NAD(P)-binding Rossmann-like Domain"/>
    <property type="match status" value="1"/>
</dbReference>
<dbReference type="FunFam" id="3.30.300.30:FF:000010">
    <property type="entry name" value="Enterobactin synthetase component F"/>
    <property type="match status" value="1"/>
</dbReference>
<dbReference type="Pfam" id="PF00550">
    <property type="entry name" value="PP-binding"/>
    <property type="match status" value="2"/>
</dbReference>
<dbReference type="Gene3D" id="1.10.1200.10">
    <property type="entry name" value="ACP-like"/>
    <property type="match status" value="1"/>
</dbReference>
<dbReference type="GO" id="GO:0043041">
    <property type="term" value="P:amino acid activation for nonribosomal peptide biosynthetic process"/>
    <property type="evidence" value="ECO:0007669"/>
    <property type="project" value="TreeGrafter"/>
</dbReference>
<dbReference type="NCBIfam" id="TIGR01746">
    <property type="entry name" value="Thioester-redct"/>
    <property type="match status" value="1"/>
</dbReference>
<dbReference type="InterPro" id="IPR020806">
    <property type="entry name" value="PKS_PP-bd"/>
</dbReference>
<keyword evidence="5" id="KW-0808">Transferase</keyword>
<dbReference type="InterPro" id="IPR045851">
    <property type="entry name" value="AMP-bd_C_sf"/>
</dbReference>
<dbReference type="Gene3D" id="3.40.50.980">
    <property type="match status" value="2"/>
</dbReference>
<feature type="domain" description="Carrier" evidence="8">
    <location>
        <begin position="1016"/>
        <end position="1091"/>
    </location>
</feature>
<dbReference type="GO" id="GO:0016874">
    <property type="term" value="F:ligase activity"/>
    <property type="evidence" value="ECO:0007669"/>
    <property type="project" value="UniProtKB-KW"/>
</dbReference>
<dbReference type="InterPro" id="IPR025110">
    <property type="entry name" value="AMP-bd_C"/>
</dbReference>
<dbReference type="PANTHER" id="PTHR45527:SF1">
    <property type="entry name" value="FATTY ACID SYNTHASE"/>
    <property type="match status" value="1"/>
</dbReference>
<dbReference type="FunFam" id="3.40.50.980:FF:000001">
    <property type="entry name" value="Non-ribosomal peptide synthetase"/>
    <property type="match status" value="2"/>
</dbReference>
<keyword evidence="6" id="KW-0677">Repeat</keyword>
<sequence length="2621" mass="280112">MRVVEGQVSPSGLATSTGGADATPGTASRTVSNLFEEQVIRTPDAPALVVLGAEKPTGEPTGLAELTSLSYVDLNGRANRLARWLVARGVGPEWTVGLALPRSVELVVSLLAVLKAGGAYLPLDPDLPARRLAHLVEDGAPALVLATGRTAQALPDQAAPCWSLDDPGVVGELRGLPATDLAESERRAPLSPWHAAYVVHTSGSTGEPKGVVVSHTGVGALVASQRERLGVGPGSRVLQFAPVSVDAAFWEICMGLLTGAALVLAPADRTLPGRPLARTLTEHRITHLTLPPSALAELSPHDDVLADATVVVAGEAFPADLARRWAPGRRVVNAYGPSETTVCATMSDPLSGKENPPIGRPVRGTRVRVLGPDLTPVAPGETGELYVAGPGLARGYRGRPARTAERFVADPFGPRGTRMYRTGDLVRRRADGELEFVGRADDQVKVRGFRVEPGEVEAALVDHPAVARAAVVLREDAAGDPRLVGYVVPDRAAVAGLAAAADEHVAEWREVYEALYARGPASTSSTYGVNSTYGVDGTDSPLGEDFSGWRSSYDGEPIPLEQMREWRAVTVERIARLRPRRVLEIGVGAGLLLAHLAPRCESYWGTDFSAAVIENLRRQVAGDPELAARVELRAQPADVLDGLPAGHFDTVVLNSVAQYFPHGDYLVDVLGRVLGLVAEGGAVFVGDVRNRRLHRCFHTEVQLRRHAGGERSDPAALRAAVDRAVATDRELLVDPDFFAAFAARNSLVAGVDLRVRRGRHHNEMSRYRYDVVLRRKPAPAEHERCWEGEKLCWEREVGDLRALSDRLIRLRPTRLWLTGVPNARLRPALDAVRALARGEFPDLARPAHLSADEMSKVDMVDPVGTVDAVDPEAFHDLGAALGYRVATTWAPADDEGRLDVLMEADTRASSLCLDMSWFPVDRTAGADPGGRDNGSIVPIGRMSARWFSRYTNNPSAARHARGLPARLRAHLRECLPEHMVPATVVVLDALPLTVSGKVDRKSLPAPGIPATVGGRAPRTPVEARLCALFAEILGVPGVTIDDSFTDLGGHSLSATRLVSRIRAVLGAELPVRAVFEAPTVAALVDRLGDRPLRPPLARRPRPDVVPLSFAQRRLWFLHCLEGPSATYNVPLAMRLSGRLDRAALTAALRDVLDRHESLRTILSDDGGNPRQVVLADARPEVVVRRATEATLARLVRDEGRRGFDLRAEIPIRAALFELDDRPPGSESEHVLLLTLHHIACDGWSLGPLWRDLATAYAARVVGVAPDWEPLPVQYADFTAWQRDLLGVDGDHQDPRGQASGQLAYWTDKLAGLPEEVTLPTDRPRPAVSSYRGGAAPVEIDPALHAGLLDLAQRTGTSLFMVLHAGLAALLTRMGAGTDLPIGTPIAGRTDDALEQLVGFFVNNLVLRTDTSGDPRFRDLLAKVRELDLAAYAHQDLPFERLVEALMPTRSLARHPLIQVMLAVQNAPAGEFRLPGLRARPERAHLGTCRLDLVFSLAERPAPDGGPGGVSGVLEYDAELFDHGTAESVVARFLRVLRAVVADPDQRVSELDVLGARERRRLVEWNDTARALPELPFPALFEAQVERTPDALAVESVAAPAGESLSYRELNRRANRLARHLVRHGVGPERLVAVALPRSAELVVAILAVLKAGAAYVPLDPDCPAARLALIVEDAGIALGVTTRAALDRMPRPGRARDGGRDLRWIVLDGPETAADIESCVDENLSDVDRRAPLSPANPAYVIYTSGSTGRPKGVVVTHAGLAGVAAVQVERFGVTPDSRVLLFASPSFDGTVWELCGSLLTGAALVTAPAARLVPGAALAELVGERRITHATLPPAALAVMAPEDLPGPGWLIVSGEPLPGGLARRWAAGRALLNGYGPTETTVCAALSRPLSGDRVPPIGRPTVNAGAHVLDDRLRPVPPGVAGELYVTGPCLARGYLRQPGLTAGRFVANPFGAPGTRMYRTGDLVRWRPDGELEFVGRADGQVKIRGFRVEPGEIESVLTGHPGVAQAVVLAREDRSGEKRLVAYVVRGGTDRAVDETALRAHAAAALPEYLVPSAVVVLDALPLTANGKVDHGRLSTPDFGRSVGGRAPRTPAERILCAVFAELLGRASVTVDDNFFDLGGHSLLATRLVGRVHRQLGVRLPVRVVFERPTVAELVAAVEAVRATGRTPEAGRARPPVWTPPGADTAGPERSGPVADLAAEPPLAPDIAVARGAPADLDRNRDPRRVLLTGATGFLGAFLLRELLDRTSAEVVCLVRAAGEAEAAARLRATLARYRLGDDAATARITPLVGDLAQPLLGLSSAAFDELAADLDAIYHNGAWVSGVEPHSRLRPANVLGTQEVLRLAARHRVTPVHHVSTAAVVVAVDGEQDVVREDHHVPPRSLLPHGYVTSKWMAEQHVWNAHARGIPVTVHRPGRVSGHSGTGVGGADDAFWHLVRAMVLLGAAPDLPHVDEPVVDLVPVDHVAAAVVHLARSPGSLGRAHHLTCPRPLALGVVLDQLRALGHELTPTPYHRWVRLLEERAHEPGGEALGAGALLGEALPRLVGLARLRFDRTNTERGLAGSPVRFPDLDAALVGRYLRWFGETGFLPPAPGSGSTRSSDARGDTRGDTRGRGTG</sequence>
<dbReference type="Gene3D" id="3.40.50.12780">
    <property type="entry name" value="N-terminal domain of ligase-like"/>
    <property type="match status" value="1"/>
</dbReference>
<dbReference type="InterPro" id="IPR029058">
    <property type="entry name" value="AB_hydrolase_fold"/>
</dbReference>
<dbReference type="STRING" id="2017.SAMN05444320_102261"/>
<dbReference type="SUPFAM" id="SSF51735">
    <property type="entry name" value="NAD(P)-binding Rossmann-fold domains"/>
    <property type="match status" value="1"/>
</dbReference>
<dbReference type="CDD" id="cd05235">
    <property type="entry name" value="SDR_e1"/>
    <property type="match status" value="1"/>
</dbReference>
<dbReference type="Gene3D" id="3.30.300.30">
    <property type="match status" value="3"/>
</dbReference>
<dbReference type="FunFam" id="1.10.1200.10:FF:000016">
    <property type="entry name" value="Non-ribosomal peptide synthase"/>
    <property type="match status" value="2"/>
</dbReference>
<evidence type="ECO:0000313" key="9">
    <source>
        <dbReference type="EMBL" id="SHF01502.1"/>
    </source>
</evidence>
<dbReference type="InterPro" id="IPR000873">
    <property type="entry name" value="AMP-dep_synth/lig_dom"/>
</dbReference>
<dbReference type="Pfam" id="PF07993">
    <property type="entry name" value="NAD_binding_4"/>
    <property type="match status" value="1"/>
</dbReference>
<dbReference type="Gene3D" id="2.30.38.10">
    <property type="entry name" value="Luciferase, Domain 3"/>
    <property type="match status" value="1"/>
</dbReference>
<dbReference type="InterPro" id="IPR001242">
    <property type="entry name" value="Condensation_dom"/>
</dbReference>
<evidence type="ECO:0000256" key="1">
    <source>
        <dbReference type="ARBA" id="ARBA00001957"/>
    </source>
</evidence>
<keyword evidence="10" id="KW-1185">Reference proteome</keyword>
<dbReference type="CDD" id="cd17652">
    <property type="entry name" value="A_NRPS_CmdD_like"/>
    <property type="match status" value="1"/>
</dbReference>
<dbReference type="InterPro" id="IPR020845">
    <property type="entry name" value="AMP-binding_CS"/>
</dbReference>
<dbReference type="CDD" id="cd19540">
    <property type="entry name" value="LCL_NRPS-like"/>
    <property type="match status" value="1"/>
</dbReference>
<dbReference type="GO" id="GO:0072330">
    <property type="term" value="P:monocarboxylic acid biosynthetic process"/>
    <property type="evidence" value="ECO:0007669"/>
    <property type="project" value="UniProtKB-ARBA"/>
</dbReference>
<protein>
    <submittedName>
        <fullName evidence="9">Amino acid adenylation domain-containing protein/thioester reductase domain-containing protein</fullName>
    </submittedName>
</protein>
<evidence type="ECO:0000256" key="4">
    <source>
        <dbReference type="ARBA" id="ARBA00022598"/>
    </source>
</evidence>
<dbReference type="InterPro" id="IPR042099">
    <property type="entry name" value="ANL_N_sf"/>
</dbReference>
<dbReference type="Pfam" id="PF00501">
    <property type="entry name" value="AMP-binding"/>
    <property type="match status" value="2"/>
</dbReference>
<dbReference type="Pfam" id="PF00668">
    <property type="entry name" value="Condensation"/>
    <property type="match status" value="1"/>
</dbReference>
<evidence type="ECO:0000313" key="10">
    <source>
        <dbReference type="Proteomes" id="UP000184501"/>
    </source>
</evidence>
<dbReference type="Gene3D" id="3.30.559.30">
    <property type="entry name" value="Nonribosomal peptide synthetase, condensation domain"/>
    <property type="match status" value="1"/>
</dbReference>
<evidence type="ECO:0000256" key="3">
    <source>
        <dbReference type="ARBA" id="ARBA00022553"/>
    </source>
</evidence>
<evidence type="ECO:0000256" key="2">
    <source>
        <dbReference type="ARBA" id="ARBA00022450"/>
    </source>
</evidence>
<feature type="compositionally biased region" description="Basic and acidic residues" evidence="7">
    <location>
        <begin position="2605"/>
        <end position="2621"/>
    </location>
</feature>
<dbReference type="SUPFAM" id="SSF56801">
    <property type="entry name" value="Acetyl-CoA synthetase-like"/>
    <property type="match status" value="2"/>
</dbReference>
<dbReference type="PANTHER" id="PTHR45527">
    <property type="entry name" value="NONRIBOSOMAL PEPTIDE SYNTHETASE"/>
    <property type="match status" value="1"/>
</dbReference>
<evidence type="ECO:0000256" key="5">
    <source>
        <dbReference type="ARBA" id="ARBA00022679"/>
    </source>
</evidence>
<dbReference type="SUPFAM" id="SSF53335">
    <property type="entry name" value="S-adenosyl-L-methionine-dependent methyltransferases"/>
    <property type="match status" value="1"/>
</dbReference>
<dbReference type="PROSITE" id="PS00455">
    <property type="entry name" value="AMP_BINDING"/>
    <property type="match status" value="2"/>
</dbReference>
<dbReference type="Pfam" id="PF13193">
    <property type="entry name" value="AMP-binding_C"/>
    <property type="match status" value="1"/>
</dbReference>
<dbReference type="SMART" id="SM00823">
    <property type="entry name" value="PKS_PP"/>
    <property type="match status" value="2"/>
</dbReference>
<dbReference type="InterPro" id="IPR013217">
    <property type="entry name" value="Methyltransf_12"/>
</dbReference>
<keyword evidence="3" id="KW-0597">Phosphoprotein</keyword>
<keyword evidence="4" id="KW-0436">Ligase</keyword>
<dbReference type="SUPFAM" id="SSF52777">
    <property type="entry name" value="CoA-dependent acyltransferases"/>
    <property type="match status" value="2"/>
</dbReference>
<dbReference type="GO" id="GO:0016740">
    <property type="term" value="F:transferase activity"/>
    <property type="evidence" value="ECO:0007669"/>
    <property type="project" value="UniProtKB-KW"/>
</dbReference>
<dbReference type="PROSITE" id="PS00012">
    <property type="entry name" value="PHOSPHOPANTETHEINE"/>
    <property type="match status" value="2"/>
</dbReference>
<dbReference type="OrthoDB" id="2472181at2"/>
<dbReference type="GO" id="GO:0005829">
    <property type="term" value="C:cytosol"/>
    <property type="evidence" value="ECO:0007669"/>
    <property type="project" value="TreeGrafter"/>
</dbReference>
<dbReference type="GO" id="GO:0009403">
    <property type="term" value="P:toxin biosynthetic process"/>
    <property type="evidence" value="ECO:0007669"/>
    <property type="project" value="UniProtKB-ARBA"/>
</dbReference>
<dbReference type="InterPro" id="IPR029063">
    <property type="entry name" value="SAM-dependent_MTases_sf"/>
</dbReference>
<dbReference type="RefSeq" id="WP_073480543.1">
    <property type="nucleotide sequence ID" value="NZ_FQVN01000002.1"/>
</dbReference>
<keyword evidence="2" id="KW-0596">Phosphopantetheine</keyword>
<dbReference type="FunFam" id="2.30.38.10:FF:000001">
    <property type="entry name" value="Non-ribosomal peptide synthetase PvdI"/>
    <property type="match status" value="1"/>
</dbReference>
<accession>A0A1M4Y7T7</accession>